<keyword evidence="6 8" id="KW-1133">Transmembrane helix</keyword>
<dbReference type="AlphaFoldDB" id="A0A227J2S8"/>
<dbReference type="Pfam" id="PF01032">
    <property type="entry name" value="FecCD"/>
    <property type="match status" value="1"/>
</dbReference>
<keyword evidence="5 8" id="KW-0812">Transmembrane</keyword>
<name>A0A227J2S8_VIBPH</name>
<dbReference type="GO" id="GO:0022857">
    <property type="term" value="F:transmembrane transporter activity"/>
    <property type="evidence" value="ECO:0007669"/>
    <property type="project" value="InterPro"/>
</dbReference>
<keyword evidence="4" id="KW-1003">Cell membrane</keyword>
<dbReference type="SUPFAM" id="SSF81345">
    <property type="entry name" value="ABC transporter involved in vitamin B12 uptake, BtuC"/>
    <property type="match status" value="1"/>
</dbReference>
<dbReference type="InterPro" id="IPR000522">
    <property type="entry name" value="ABC_transptr_permease_BtuC"/>
</dbReference>
<dbReference type="EMBL" id="NIXT01003304">
    <property type="protein sequence ID" value="OXE29396.1"/>
    <property type="molecule type" value="Genomic_DNA"/>
</dbReference>
<reference evidence="9 10" key="1">
    <citation type="journal article" date="2017" name="Appl. Environ. Microbiol.">
        <title>Parallel evolution of two clades of a major Atlantic endemic Vibrio parahaemolyticus pathogen lineage by independent acquisition of related pathogenicity islands.</title>
        <authorList>
            <person name="Xu F."/>
            <person name="Gonzalez-Escalona N."/>
            <person name="Drees K.P."/>
            <person name="Sebra R.P."/>
            <person name="Cooper V.S."/>
            <person name="Jones S.H."/>
            <person name="Whistler C.A."/>
        </authorList>
    </citation>
    <scope>NUCLEOTIDE SEQUENCE [LARGE SCALE GENOMIC DNA]</scope>
    <source>
        <strain evidence="9 10">MAVP-3</strain>
    </source>
</reference>
<evidence type="ECO:0000313" key="10">
    <source>
        <dbReference type="Proteomes" id="UP000214596"/>
    </source>
</evidence>
<protein>
    <recommendedName>
        <fullName evidence="11">Iron ABC transporter permease</fullName>
    </recommendedName>
</protein>
<comment type="subcellular location">
    <subcellularLocation>
        <location evidence="1">Cell membrane</location>
        <topology evidence="1">Multi-pass membrane protein</topology>
    </subcellularLocation>
</comment>
<evidence type="ECO:0000256" key="5">
    <source>
        <dbReference type="ARBA" id="ARBA00022692"/>
    </source>
</evidence>
<keyword evidence="3" id="KW-0813">Transport</keyword>
<dbReference type="GO" id="GO:0033214">
    <property type="term" value="P:siderophore-iron import into cell"/>
    <property type="evidence" value="ECO:0007669"/>
    <property type="project" value="TreeGrafter"/>
</dbReference>
<feature type="non-terminal residue" evidence="9">
    <location>
        <position position="105"/>
    </location>
</feature>
<accession>A0A227J2S8</accession>
<sequence length="105" mass="10947">NAAVWGIAVMGIIGILTYSFVTHGISGIEFATPGEFQWQLRWPRMISAISVGVALSVAGIILQRIVYNPLASPDILGVSSGATFAIIITGVMVGSVLAAFNWGVA</sequence>
<gene>
    <name evidence="9" type="ORF">CA163_28860</name>
</gene>
<evidence type="ECO:0000256" key="2">
    <source>
        <dbReference type="ARBA" id="ARBA00007935"/>
    </source>
</evidence>
<dbReference type="GO" id="GO:0005886">
    <property type="term" value="C:plasma membrane"/>
    <property type="evidence" value="ECO:0007669"/>
    <property type="project" value="UniProtKB-SubCell"/>
</dbReference>
<feature type="non-terminal residue" evidence="9">
    <location>
        <position position="1"/>
    </location>
</feature>
<proteinExistence type="inferred from homology"/>
<dbReference type="PANTHER" id="PTHR30472">
    <property type="entry name" value="FERRIC ENTEROBACTIN TRANSPORT SYSTEM PERMEASE PROTEIN"/>
    <property type="match status" value="1"/>
</dbReference>
<evidence type="ECO:0000256" key="6">
    <source>
        <dbReference type="ARBA" id="ARBA00022989"/>
    </source>
</evidence>
<dbReference type="Gene3D" id="1.10.3470.10">
    <property type="entry name" value="ABC transporter involved in vitamin B12 uptake, BtuC"/>
    <property type="match status" value="1"/>
</dbReference>
<evidence type="ECO:0000256" key="4">
    <source>
        <dbReference type="ARBA" id="ARBA00022475"/>
    </source>
</evidence>
<evidence type="ECO:0000256" key="1">
    <source>
        <dbReference type="ARBA" id="ARBA00004651"/>
    </source>
</evidence>
<evidence type="ECO:0000313" key="9">
    <source>
        <dbReference type="EMBL" id="OXE29396.1"/>
    </source>
</evidence>
<dbReference type="PANTHER" id="PTHR30472:SF37">
    <property type="entry name" value="FE(3+) DICITRATE TRANSPORT SYSTEM PERMEASE PROTEIN FECD-RELATED"/>
    <property type="match status" value="1"/>
</dbReference>
<evidence type="ECO:0000256" key="3">
    <source>
        <dbReference type="ARBA" id="ARBA00022448"/>
    </source>
</evidence>
<dbReference type="InterPro" id="IPR037294">
    <property type="entry name" value="ABC_BtuC-like"/>
</dbReference>
<comment type="similarity">
    <text evidence="2">Belongs to the binding-protein-dependent transport system permease family. FecCD subfamily.</text>
</comment>
<evidence type="ECO:0000256" key="8">
    <source>
        <dbReference type="SAM" id="Phobius"/>
    </source>
</evidence>
<feature type="transmembrane region" description="Helical" evidence="8">
    <location>
        <begin position="82"/>
        <end position="104"/>
    </location>
</feature>
<keyword evidence="7 8" id="KW-0472">Membrane</keyword>
<organism evidence="9 10">
    <name type="scientific">Vibrio parahaemolyticus</name>
    <dbReference type="NCBI Taxonomy" id="670"/>
    <lineage>
        <taxon>Bacteria</taxon>
        <taxon>Pseudomonadati</taxon>
        <taxon>Pseudomonadota</taxon>
        <taxon>Gammaproteobacteria</taxon>
        <taxon>Vibrionales</taxon>
        <taxon>Vibrionaceae</taxon>
        <taxon>Vibrio</taxon>
    </lineage>
</organism>
<feature type="transmembrane region" description="Helical" evidence="8">
    <location>
        <begin position="42"/>
        <end position="62"/>
    </location>
</feature>
<comment type="caution">
    <text evidence="9">The sequence shown here is derived from an EMBL/GenBank/DDBJ whole genome shotgun (WGS) entry which is preliminary data.</text>
</comment>
<evidence type="ECO:0008006" key="11">
    <source>
        <dbReference type="Google" id="ProtNLM"/>
    </source>
</evidence>
<dbReference type="Proteomes" id="UP000214596">
    <property type="component" value="Unassembled WGS sequence"/>
</dbReference>
<evidence type="ECO:0000256" key="7">
    <source>
        <dbReference type="ARBA" id="ARBA00023136"/>
    </source>
</evidence>
<feature type="transmembrane region" description="Helical" evidence="8">
    <location>
        <begin position="6"/>
        <end position="30"/>
    </location>
</feature>